<keyword evidence="12" id="KW-1185">Reference proteome</keyword>
<evidence type="ECO:0000313" key="12">
    <source>
        <dbReference type="Proteomes" id="UP000214566"/>
    </source>
</evidence>
<dbReference type="SUPFAM" id="SSF46785">
    <property type="entry name" value="Winged helix' DNA-binding domain"/>
    <property type="match status" value="1"/>
</dbReference>
<dbReference type="InterPro" id="IPR037406">
    <property type="entry name" value="MetR_PBP2"/>
</dbReference>
<dbReference type="PRINTS" id="PR00039">
    <property type="entry name" value="HTHLYSR"/>
</dbReference>
<dbReference type="GO" id="GO:0003700">
    <property type="term" value="F:DNA-binding transcription factor activity"/>
    <property type="evidence" value="ECO:0007669"/>
    <property type="project" value="InterPro"/>
</dbReference>
<evidence type="ECO:0000256" key="1">
    <source>
        <dbReference type="ARBA" id="ARBA00004496"/>
    </source>
</evidence>
<reference evidence="11 12" key="1">
    <citation type="submission" date="2016-06" db="EMBL/GenBank/DDBJ databases">
        <authorList>
            <person name="Kjaerup R.B."/>
            <person name="Dalgaard T.S."/>
            <person name="Juul-Madsen H.R."/>
        </authorList>
    </citation>
    <scope>NUCLEOTIDE SEQUENCE [LARGE SCALE GENOMIC DNA]</scope>
    <source>
        <strain evidence="11 12">DSM 16361</strain>
    </source>
</reference>
<feature type="domain" description="HTH lysR-type" evidence="10">
    <location>
        <begin position="22"/>
        <end position="79"/>
    </location>
</feature>
<accession>A0A238D486</accession>
<dbReference type="GO" id="GO:0009086">
    <property type="term" value="P:methionine biosynthetic process"/>
    <property type="evidence" value="ECO:0007669"/>
    <property type="project" value="UniProtKB-KW"/>
</dbReference>
<dbReference type="InterPro" id="IPR036390">
    <property type="entry name" value="WH_DNA-bd_sf"/>
</dbReference>
<dbReference type="AlphaFoldDB" id="A0A238D486"/>
<dbReference type="SUPFAM" id="SSF53850">
    <property type="entry name" value="Periplasmic binding protein-like II"/>
    <property type="match status" value="1"/>
</dbReference>
<dbReference type="PANTHER" id="PTHR30346:SF28">
    <property type="entry name" value="HTH-TYPE TRANSCRIPTIONAL REGULATOR CYNR"/>
    <property type="match status" value="1"/>
</dbReference>
<gene>
    <name evidence="11" type="primary">metR</name>
    <name evidence="11" type="ORF">THIARS_60703</name>
</gene>
<keyword evidence="6" id="KW-0805">Transcription regulation</keyword>
<evidence type="ECO:0000256" key="8">
    <source>
        <dbReference type="ARBA" id="ARBA00023163"/>
    </source>
</evidence>
<dbReference type="PANTHER" id="PTHR30346">
    <property type="entry name" value="TRANSCRIPTIONAL DUAL REGULATOR HCAR-RELATED"/>
    <property type="match status" value="1"/>
</dbReference>
<dbReference type="CDD" id="cd08441">
    <property type="entry name" value="PBP2_MetR"/>
    <property type="match status" value="1"/>
</dbReference>
<keyword evidence="4" id="KW-0963">Cytoplasm</keyword>
<dbReference type="FunFam" id="1.10.10.10:FF:000001">
    <property type="entry name" value="LysR family transcriptional regulator"/>
    <property type="match status" value="1"/>
</dbReference>
<dbReference type="InterPro" id="IPR005119">
    <property type="entry name" value="LysR_subst-bd"/>
</dbReference>
<evidence type="ECO:0000256" key="4">
    <source>
        <dbReference type="ARBA" id="ARBA00022490"/>
    </source>
</evidence>
<dbReference type="GO" id="GO:0003677">
    <property type="term" value="F:DNA binding"/>
    <property type="evidence" value="ECO:0007669"/>
    <property type="project" value="UniProtKB-KW"/>
</dbReference>
<dbReference type="PROSITE" id="PS50931">
    <property type="entry name" value="HTH_LYSR"/>
    <property type="match status" value="1"/>
</dbReference>
<evidence type="ECO:0000259" key="10">
    <source>
        <dbReference type="PROSITE" id="PS50931"/>
    </source>
</evidence>
<proteinExistence type="inferred from homology"/>
<dbReference type="InterPro" id="IPR000847">
    <property type="entry name" value="LysR_HTH_N"/>
</dbReference>
<comment type="subcellular location">
    <subcellularLocation>
        <location evidence="1">Cytoplasm</location>
    </subcellularLocation>
</comment>
<dbReference type="Gene3D" id="1.10.10.10">
    <property type="entry name" value="Winged helix-like DNA-binding domain superfamily/Winged helix DNA-binding domain"/>
    <property type="match status" value="1"/>
</dbReference>
<protein>
    <recommendedName>
        <fullName evidence="3">HTH-type transcriptional regulator MetR</fullName>
    </recommendedName>
</protein>
<evidence type="ECO:0000256" key="9">
    <source>
        <dbReference type="ARBA" id="ARBA00023167"/>
    </source>
</evidence>
<organism evidence="11 12">
    <name type="scientific">Thiomonas delicata</name>
    <name type="common">Thiomonas cuprina</name>
    <dbReference type="NCBI Taxonomy" id="364030"/>
    <lineage>
        <taxon>Bacteria</taxon>
        <taxon>Pseudomonadati</taxon>
        <taxon>Pseudomonadota</taxon>
        <taxon>Betaproteobacteria</taxon>
        <taxon>Burkholderiales</taxon>
        <taxon>Thiomonas</taxon>
    </lineage>
</organism>
<evidence type="ECO:0000256" key="7">
    <source>
        <dbReference type="ARBA" id="ARBA00023125"/>
    </source>
</evidence>
<dbReference type="Gene3D" id="3.40.190.10">
    <property type="entry name" value="Periplasmic binding protein-like II"/>
    <property type="match status" value="2"/>
</dbReference>
<keyword evidence="9" id="KW-0486">Methionine biosynthesis</keyword>
<evidence type="ECO:0000256" key="5">
    <source>
        <dbReference type="ARBA" id="ARBA00022605"/>
    </source>
</evidence>
<evidence type="ECO:0000256" key="2">
    <source>
        <dbReference type="ARBA" id="ARBA00009437"/>
    </source>
</evidence>
<keyword evidence="8" id="KW-0804">Transcription</keyword>
<comment type="similarity">
    <text evidence="2">Belongs to the LysR transcriptional regulatory family.</text>
</comment>
<dbReference type="GO" id="GO:0032993">
    <property type="term" value="C:protein-DNA complex"/>
    <property type="evidence" value="ECO:0007669"/>
    <property type="project" value="TreeGrafter"/>
</dbReference>
<dbReference type="Pfam" id="PF03466">
    <property type="entry name" value="LysR_substrate"/>
    <property type="match status" value="1"/>
</dbReference>
<evidence type="ECO:0000313" key="11">
    <source>
        <dbReference type="EMBL" id="SBP87990.1"/>
    </source>
</evidence>
<keyword evidence="5" id="KW-0028">Amino-acid biosynthesis</keyword>
<evidence type="ECO:0000256" key="3">
    <source>
        <dbReference type="ARBA" id="ARBA00019365"/>
    </source>
</evidence>
<name>A0A238D486_THIDL</name>
<keyword evidence="7 11" id="KW-0238">DNA-binding</keyword>
<dbReference type="Proteomes" id="UP000214566">
    <property type="component" value="Unassembled WGS sequence"/>
</dbReference>
<evidence type="ECO:0000256" key="6">
    <source>
        <dbReference type="ARBA" id="ARBA00023015"/>
    </source>
</evidence>
<sequence length="324" mass="35700">MHSYDSSELFSWKSCVEIMSPLDLRHLSTLQALAETGSLTRAAQRVHLTQSALSRQIAVLEEHYGQRLFERTQPAVRFTPAGQRLLHLAAEVLPRVRDTERAIAKLREGQSGNLRIAVECHSCFDWLMPAMDALRPRWPEVEMDLLSGFLADPLQPLRDGQADLAILGEKVAAPDLAVLPLFGFDFVALLARDHPLASRPHLVAADFARETLITYPVPDDKLDVMHQVLLPAGVQPPARRTAELTAAIVQLVASRRGIAVLPRWAALPYLERGYVVGRPVGEPPLRGELFAAVPAQLAERAYVREFVELVRGSAQALEGAAQSA</sequence>
<dbReference type="EMBL" id="FLMQ01000055">
    <property type="protein sequence ID" value="SBP87990.1"/>
    <property type="molecule type" value="Genomic_DNA"/>
</dbReference>
<dbReference type="Pfam" id="PF00126">
    <property type="entry name" value="HTH_1"/>
    <property type="match status" value="1"/>
</dbReference>
<dbReference type="InterPro" id="IPR036388">
    <property type="entry name" value="WH-like_DNA-bd_sf"/>
</dbReference>
<dbReference type="GO" id="GO:0005737">
    <property type="term" value="C:cytoplasm"/>
    <property type="evidence" value="ECO:0007669"/>
    <property type="project" value="UniProtKB-SubCell"/>
</dbReference>